<feature type="non-terminal residue" evidence="2">
    <location>
        <position position="1"/>
    </location>
</feature>
<keyword evidence="3" id="KW-1185">Reference proteome</keyword>
<dbReference type="Proteomes" id="UP000269721">
    <property type="component" value="Unassembled WGS sequence"/>
</dbReference>
<protein>
    <submittedName>
        <fullName evidence="2">Uncharacterized protein</fullName>
    </submittedName>
</protein>
<evidence type="ECO:0000313" key="2">
    <source>
        <dbReference type="EMBL" id="RKO85592.1"/>
    </source>
</evidence>
<feature type="region of interest" description="Disordered" evidence="1">
    <location>
        <begin position="106"/>
        <end position="125"/>
    </location>
</feature>
<dbReference type="AlphaFoldDB" id="A0A4P9W1N6"/>
<accession>A0A4P9W1N6</accession>
<feature type="region of interest" description="Disordered" evidence="1">
    <location>
        <begin position="282"/>
        <end position="304"/>
    </location>
</feature>
<feature type="region of interest" description="Disordered" evidence="1">
    <location>
        <begin position="65"/>
        <end position="86"/>
    </location>
</feature>
<feature type="compositionally biased region" description="Polar residues" evidence="1">
    <location>
        <begin position="71"/>
        <end position="80"/>
    </location>
</feature>
<evidence type="ECO:0000313" key="3">
    <source>
        <dbReference type="Proteomes" id="UP000269721"/>
    </source>
</evidence>
<feature type="region of interest" description="Disordered" evidence="1">
    <location>
        <begin position="1"/>
        <end position="34"/>
    </location>
</feature>
<gene>
    <name evidence="2" type="ORF">BDK51DRAFT_28262</name>
</gene>
<organism evidence="2 3">
    <name type="scientific">Blyttiomyces helicus</name>
    <dbReference type="NCBI Taxonomy" id="388810"/>
    <lineage>
        <taxon>Eukaryota</taxon>
        <taxon>Fungi</taxon>
        <taxon>Fungi incertae sedis</taxon>
        <taxon>Chytridiomycota</taxon>
        <taxon>Chytridiomycota incertae sedis</taxon>
        <taxon>Chytridiomycetes</taxon>
        <taxon>Chytridiomycetes incertae sedis</taxon>
        <taxon>Blyttiomyces</taxon>
    </lineage>
</organism>
<dbReference type="EMBL" id="KZ998935">
    <property type="protein sequence ID" value="RKO85592.1"/>
    <property type="molecule type" value="Genomic_DNA"/>
</dbReference>
<reference evidence="3" key="1">
    <citation type="journal article" date="2018" name="Nat. Microbiol.">
        <title>Leveraging single-cell genomics to expand the fungal tree of life.</title>
        <authorList>
            <person name="Ahrendt S.R."/>
            <person name="Quandt C.A."/>
            <person name="Ciobanu D."/>
            <person name="Clum A."/>
            <person name="Salamov A."/>
            <person name="Andreopoulos B."/>
            <person name="Cheng J.F."/>
            <person name="Woyke T."/>
            <person name="Pelin A."/>
            <person name="Henrissat B."/>
            <person name="Reynolds N.K."/>
            <person name="Benny G.L."/>
            <person name="Smith M.E."/>
            <person name="James T.Y."/>
            <person name="Grigoriev I.V."/>
        </authorList>
    </citation>
    <scope>NUCLEOTIDE SEQUENCE [LARGE SCALE GENOMIC DNA]</scope>
</reference>
<feature type="compositionally biased region" description="Basic and acidic residues" evidence="1">
    <location>
        <begin position="1"/>
        <end position="14"/>
    </location>
</feature>
<name>A0A4P9W1N6_9FUNG</name>
<proteinExistence type="predicted"/>
<sequence>LSKGGDVMEKEARALHRSRRTRAPLDDGQMPTSTNETLATWMTGRRTEERPARRNFKKKIDWTGEIEGRPTGTSSRTIPITQGPPATVRTTTTAWLSNKAGPTTFGLKLRPSFGHASRSRRTKEHTALGSIDQRNPLKLCAASYKMVMRRGMLVGDGDGWGGQEGGRERERERKDRCVGNSWFNCTAVGRLASDASFFFGFRGAELGDRGGTGVAKGYSVAQHSDEPLCTVLRPMSPPKALRVQRVSKAHDLITLPRRSGREGYVPVQENGVPGMQLCNTFRPPHLPLPPPQMLPAPNPRNPRS</sequence>
<evidence type="ECO:0000256" key="1">
    <source>
        <dbReference type="SAM" id="MobiDB-lite"/>
    </source>
</evidence>
<feature type="compositionally biased region" description="Pro residues" evidence="1">
    <location>
        <begin position="284"/>
        <end position="304"/>
    </location>
</feature>